<evidence type="ECO:0000313" key="3">
    <source>
        <dbReference type="Proteomes" id="UP000321635"/>
    </source>
</evidence>
<feature type="transmembrane region" description="Helical" evidence="1">
    <location>
        <begin position="188"/>
        <end position="212"/>
    </location>
</feature>
<gene>
    <name evidence="2" type="ORF">ANI02nite_26790</name>
</gene>
<keyword evidence="1" id="KW-0472">Membrane</keyword>
<keyword evidence="3" id="KW-1185">Reference proteome</keyword>
<keyword evidence="1" id="KW-1133">Transmembrane helix</keyword>
<dbReference type="RefSeq" id="WP_051292322.1">
    <property type="nucleotide sequence ID" value="NZ_AUBI01000012.1"/>
</dbReference>
<dbReference type="PANTHER" id="PTHR34219">
    <property type="entry name" value="IRON-REGULATED INNER MEMBRANE PROTEIN-RELATED"/>
    <property type="match status" value="1"/>
</dbReference>
<name>A0A511XD42_9PROT</name>
<dbReference type="OrthoDB" id="6307929at2"/>
<dbReference type="Pfam" id="PF03929">
    <property type="entry name" value="PepSY_TM"/>
    <property type="match status" value="1"/>
</dbReference>
<reference evidence="2 3" key="1">
    <citation type="submission" date="2019-07" db="EMBL/GenBank/DDBJ databases">
        <title>Whole genome shotgun sequence of Acetobacter nitrogenifigens NBRC 105050.</title>
        <authorList>
            <person name="Hosoyama A."/>
            <person name="Uohara A."/>
            <person name="Ohji S."/>
            <person name="Ichikawa N."/>
        </authorList>
    </citation>
    <scope>NUCLEOTIDE SEQUENCE [LARGE SCALE GENOMIC DNA]</scope>
    <source>
        <strain evidence="2 3">NBRC 105050</strain>
    </source>
</reference>
<dbReference type="Proteomes" id="UP000321635">
    <property type="component" value="Unassembled WGS sequence"/>
</dbReference>
<dbReference type="AlphaFoldDB" id="A0A511XD42"/>
<dbReference type="PANTHER" id="PTHR34219:SF3">
    <property type="entry name" value="BLL7967 PROTEIN"/>
    <property type="match status" value="1"/>
</dbReference>
<organism evidence="2 3">
    <name type="scientific">Acetobacter nitrogenifigens DSM 23921 = NBRC 105050</name>
    <dbReference type="NCBI Taxonomy" id="1120919"/>
    <lineage>
        <taxon>Bacteria</taxon>
        <taxon>Pseudomonadati</taxon>
        <taxon>Pseudomonadota</taxon>
        <taxon>Alphaproteobacteria</taxon>
        <taxon>Acetobacterales</taxon>
        <taxon>Acetobacteraceae</taxon>
        <taxon>Acetobacter</taxon>
    </lineage>
</organism>
<dbReference type="EMBL" id="BJYF01000021">
    <property type="protein sequence ID" value="GEN60795.1"/>
    <property type="molecule type" value="Genomic_DNA"/>
</dbReference>
<protein>
    <submittedName>
        <fullName evidence="2">Membrane protein</fullName>
    </submittedName>
</protein>
<evidence type="ECO:0000256" key="1">
    <source>
        <dbReference type="SAM" id="Phobius"/>
    </source>
</evidence>
<comment type="caution">
    <text evidence="2">The sequence shown here is derived from an EMBL/GenBank/DDBJ whole genome shotgun (WGS) entry which is preliminary data.</text>
</comment>
<feature type="transmembrane region" description="Helical" evidence="1">
    <location>
        <begin position="146"/>
        <end position="167"/>
    </location>
</feature>
<evidence type="ECO:0000313" key="2">
    <source>
        <dbReference type="EMBL" id="GEN60795.1"/>
    </source>
</evidence>
<dbReference type="STRING" id="1120919.GCA_000429165_02788"/>
<accession>A0A511XD42</accession>
<proteinExistence type="predicted"/>
<feature type="transmembrane region" description="Helical" evidence="1">
    <location>
        <begin position="337"/>
        <end position="358"/>
    </location>
</feature>
<sequence length="389" mass="42497">MNNQVLRRWRWWHKWSSIVCTLFLLMLCVTGLPLIFSDEISNFFDPPASDAGAKLFGATALDAAVSGAHSAYPKESVRLVYLDHDKQRILLRLSPGPDDTFDHTHQMTFSAESGVLLHDGDPPGDSVMDFILRLHAEMLAGLPGELFLGLMGVAFAVAIVSGVVLYAPFSRRMGFGEIRRKRSSRLRWLDMHNLIGLTSGCWAMIVGLTGVMNSLATPLFGLWEMRDVAPILGPYIHDPALAPHAPVSVAIRAAEAALPGMATTFVTYPTHISGSPDHYVVWTQGQSKLRSRMLTPVLVDSRTGTVAFVAAMPWYLRMLEICRPLHFGDYGGLTLKWLWALLDVVTIAVLGSGVYLLFGGGRKSRVVAGDATAGEAALAEELLLVEGRT</sequence>
<dbReference type="InterPro" id="IPR005625">
    <property type="entry name" value="PepSY-ass_TM"/>
</dbReference>
<keyword evidence="1" id="KW-0812">Transmembrane</keyword>